<dbReference type="EMBL" id="AVPU01000008">
    <property type="protein sequence ID" value="KGM55010.1"/>
    <property type="molecule type" value="Genomic_DNA"/>
</dbReference>
<reference evidence="1 2" key="1">
    <citation type="submission" date="2013-08" db="EMBL/GenBank/DDBJ databases">
        <title>Genome sequencing of Lysobacter.</title>
        <authorList>
            <person name="Zhang S."/>
            <person name="Wang G."/>
        </authorList>
    </citation>
    <scope>NUCLEOTIDE SEQUENCE [LARGE SCALE GENOMIC DNA]</scope>
    <source>
        <strain evidence="1 2">GH1-9</strain>
    </source>
</reference>
<organism evidence="1 2">
    <name type="scientific">Lysobacter daejeonensis GH1-9</name>
    <dbReference type="NCBI Taxonomy" id="1385517"/>
    <lineage>
        <taxon>Bacteria</taxon>
        <taxon>Pseudomonadati</taxon>
        <taxon>Pseudomonadota</taxon>
        <taxon>Gammaproteobacteria</taxon>
        <taxon>Lysobacterales</taxon>
        <taxon>Lysobacteraceae</taxon>
        <taxon>Aerolutibacter</taxon>
    </lineage>
</organism>
<name>A0A0A0EXL2_9GAMM</name>
<protein>
    <submittedName>
        <fullName evidence="1">Uncharacterized protein</fullName>
    </submittedName>
</protein>
<keyword evidence="2" id="KW-1185">Reference proteome</keyword>
<dbReference type="Proteomes" id="UP000029998">
    <property type="component" value="Unassembled WGS sequence"/>
</dbReference>
<proteinExistence type="predicted"/>
<gene>
    <name evidence="1" type="ORF">N800_01650</name>
</gene>
<evidence type="ECO:0000313" key="2">
    <source>
        <dbReference type="Proteomes" id="UP000029998"/>
    </source>
</evidence>
<sequence length="226" mass="23796">MHEIAIDEALLACAGFGGEVGTRRLGVAVALVVTELARFWRFWNGVPVGCGLVITGRGGAVAATRVRSLALGTTCLIAGLVRRSACLDPLFLGQASGLVLGLGGRSPLLALLLEVDRLLLGGLQGARVALLDLGAVQGLSPFGVSSCQRYARLGTVECFDVADSALGFLKHSVERRLERRALGFAGQKPDIVRGGEECRLGVPPGSFRFLFARVGACRWIRVDARG</sequence>
<dbReference type="AlphaFoldDB" id="A0A0A0EXL2"/>
<accession>A0A0A0EXL2</accession>
<evidence type="ECO:0000313" key="1">
    <source>
        <dbReference type="EMBL" id="KGM55010.1"/>
    </source>
</evidence>
<comment type="caution">
    <text evidence="1">The sequence shown here is derived from an EMBL/GenBank/DDBJ whole genome shotgun (WGS) entry which is preliminary data.</text>
</comment>